<accession>A0A8H3E263</accession>
<proteinExistence type="predicted"/>
<keyword evidence="1" id="KW-0812">Transmembrane</keyword>
<reference evidence="2" key="1">
    <citation type="submission" date="2021-01" db="EMBL/GenBank/DDBJ databases">
        <authorList>
            <person name="Kaushik A."/>
        </authorList>
    </citation>
    <scope>NUCLEOTIDE SEQUENCE</scope>
    <source>
        <strain evidence="2">AG5</strain>
    </source>
</reference>
<feature type="transmembrane region" description="Helical" evidence="1">
    <location>
        <begin position="46"/>
        <end position="66"/>
    </location>
</feature>
<evidence type="ECO:0000256" key="1">
    <source>
        <dbReference type="SAM" id="Phobius"/>
    </source>
</evidence>
<dbReference type="AlphaFoldDB" id="A0A8H3E263"/>
<protein>
    <submittedName>
        <fullName evidence="2">Uncharacterized protein</fullName>
    </submittedName>
</protein>
<gene>
    <name evidence="2" type="ORF">RDB_LOCUS124606</name>
</gene>
<evidence type="ECO:0000313" key="2">
    <source>
        <dbReference type="EMBL" id="CAE7188455.1"/>
    </source>
</evidence>
<keyword evidence="1" id="KW-0472">Membrane</keyword>
<dbReference type="Proteomes" id="UP000663827">
    <property type="component" value="Unassembled WGS sequence"/>
</dbReference>
<keyword evidence="1" id="KW-1133">Transmembrane helix</keyword>
<sequence>MAANLDLTLGPIDCSDPANINKYAATQDPTTCHVCLSTGAVVGLSFHAQTGLVSLVALLILLFIIARNFMRNKRNPPGPWRLFRGNVDILMLNLIVCRKVGNHMTWASHARSYTSR</sequence>
<evidence type="ECO:0000313" key="3">
    <source>
        <dbReference type="Proteomes" id="UP000663827"/>
    </source>
</evidence>
<name>A0A8H3E263_9AGAM</name>
<dbReference type="EMBL" id="CAJNJQ010002922">
    <property type="protein sequence ID" value="CAE7188455.1"/>
    <property type="molecule type" value="Genomic_DNA"/>
</dbReference>
<organism evidence="2 3">
    <name type="scientific">Rhizoctonia solani</name>
    <dbReference type="NCBI Taxonomy" id="456999"/>
    <lineage>
        <taxon>Eukaryota</taxon>
        <taxon>Fungi</taxon>
        <taxon>Dikarya</taxon>
        <taxon>Basidiomycota</taxon>
        <taxon>Agaricomycotina</taxon>
        <taxon>Agaricomycetes</taxon>
        <taxon>Cantharellales</taxon>
        <taxon>Ceratobasidiaceae</taxon>
        <taxon>Rhizoctonia</taxon>
    </lineage>
</organism>
<comment type="caution">
    <text evidence="2">The sequence shown here is derived from an EMBL/GenBank/DDBJ whole genome shotgun (WGS) entry which is preliminary data.</text>
</comment>